<feature type="compositionally biased region" description="Basic and acidic residues" evidence="1">
    <location>
        <begin position="104"/>
        <end position="117"/>
    </location>
</feature>
<feature type="region of interest" description="Disordered" evidence="1">
    <location>
        <begin position="226"/>
        <end position="247"/>
    </location>
</feature>
<feature type="compositionally biased region" description="Acidic residues" evidence="1">
    <location>
        <begin position="231"/>
        <end position="240"/>
    </location>
</feature>
<dbReference type="Proteomes" id="UP000630445">
    <property type="component" value="Unassembled WGS sequence"/>
</dbReference>
<gene>
    <name evidence="2" type="ORF">CNMCM5793_005670</name>
</gene>
<protein>
    <submittedName>
        <fullName evidence="2">Uncharacterized protein</fullName>
    </submittedName>
</protein>
<sequence>MPSSIGRLASQSIHIVANPNPISLAESKLILSALQKFGEVVTFRNLKVHFSVLLVFPINLTGAKQYDTTNTSQAPTRPILAIFDSPDAAKQAIASSPLTIRLPNTDEHSHTRNHDAQTEPSPPPSRTRNPDAIKPPSLKCEILPSRHNHESALERNPFHGTFRVYDSTYQYRDLVNTQIPLKELADETMSRKRHEPFRVKRHMMKENKRLGAMSLMGLYREGLGEVSTALEEGDVREDDGADRSGER</sequence>
<evidence type="ECO:0000313" key="2">
    <source>
        <dbReference type="EMBL" id="KAF7117023.1"/>
    </source>
</evidence>
<organism evidence="2 3">
    <name type="scientific">Aspergillus hiratsukae</name>
    <dbReference type="NCBI Taxonomy" id="1194566"/>
    <lineage>
        <taxon>Eukaryota</taxon>
        <taxon>Fungi</taxon>
        <taxon>Dikarya</taxon>
        <taxon>Ascomycota</taxon>
        <taxon>Pezizomycotina</taxon>
        <taxon>Eurotiomycetes</taxon>
        <taxon>Eurotiomycetidae</taxon>
        <taxon>Eurotiales</taxon>
        <taxon>Aspergillaceae</taxon>
        <taxon>Aspergillus</taxon>
        <taxon>Aspergillus subgen. Fumigati</taxon>
    </lineage>
</organism>
<accession>A0A8H6P3W5</accession>
<comment type="caution">
    <text evidence="2">The sequence shown here is derived from an EMBL/GenBank/DDBJ whole genome shotgun (WGS) entry which is preliminary data.</text>
</comment>
<keyword evidence="3" id="KW-1185">Reference proteome</keyword>
<evidence type="ECO:0000256" key="1">
    <source>
        <dbReference type="SAM" id="MobiDB-lite"/>
    </source>
</evidence>
<dbReference type="EMBL" id="JACBAD010002096">
    <property type="protein sequence ID" value="KAF7117023.1"/>
    <property type="molecule type" value="Genomic_DNA"/>
</dbReference>
<evidence type="ECO:0000313" key="3">
    <source>
        <dbReference type="Proteomes" id="UP000630445"/>
    </source>
</evidence>
<name>A0A8H6P3W5_9EURO</name>
<proteinExistence type="predicted"/>
<dbReference type="OrthoDB" id="5367448at2759"/>
<reference evidence="2" key="1">
    <citation type="submission" date="2020-06" db="EMBL/GenBank/DDBJ databases">
        <title>Draft genome sequences of strains closely related to Aspergillus parafelis and Aspergillus hiratsukae.</title>
        <authorList>
            <person name="Dos Santos R.A.C."/>
            <person name="Rivero-Menendez O."/>
            <person name="Steenwyk J.L."/>
            <person name="Mead M.E."/>
            <person name="Goldman G.H."/>
            <person name="Alastruey-Izquierdo A."/>
            <person name="Rokas A."/>
        </authorList>
    </citation>
    <scope>NUCLEOTIDE SEQUENCE</scope>
    <source>
        <strain evidence="2">CNM-CM5793</strain>
    </source>
</reference>
<feature type="region of interest" description="Disordered" evidence="1">
    <location>
        <begin position="96"/>
        <end position="137"/>
    </location>
</feature>
<dbReference type="AlphaFoldDB" id="A0A8H6P3W5"/>